<proteinExistence type="predicted"/>
<dbReference type="KEGG" id="haj:DU500_05005"/>
<feature type="region of interest" description="Disordered" evidence="1">
    <location>
        <begin position="1"/>
        <end position="81"/>
    </location>
</feature>
<dbReference type="RefSeq" id="WP_114584996.1">
    <property type="nucleotide sequence ID" value="NZ_CP031150.1"/>
</dbReference>
<accession>A0A345E0X6</accession>
<feature type="compositionally biased region" description="Basic and acidic residues" evidence="1">
    <location>
        <begin position="22"/>
        <end position="36"/>
    </location>
</feature>
<dbReference type="GeneID" id="37282720"/>
<name>A0A345E0X6_9EURY</name>
<keyword evidence="3" id="KW-1185">Reference proteome</keyword>
<organism evidence="2 3">
    <name type="scientific">Haloplanus rubicundus</name>
    <dbReference type="NCBI Taxonomy" id="1547898"/>
    <lineage>
        <taxon>Archaea</taxon>
        <taxon>Methanobacteriati</taxon>
        <taxon>Methanobacteriota</taxon>
        <taxon>Stenosarchaea group</taxon>
        <taxon>Halobacteria</taxon>
        <taxon>Halobacteriales</taxon>
        <taxon>Haloferacaceae</taxon>
        <taxon>Haloplanus</taxon>
    </lineage>
</organism>
<protein>
    <submittedName>
        <fullName evidence="2">Uncharacterized protein</fullName>
    </submittedName>
</protein>
<feature type="compositionally biased region" description="Low complexity" evidence="1">
    <location>
        <begin position="38"/>
        <end position="49"/>
    </location>
</feature>
<dbReference type="AlphaFoldDB" id="A0A345E0X6"/>
<dbReference type="EMBL" id="CP031150">
    <property type="protein sequence ID" value="AXG05848.1"/>
    <property type="molecule type" value="Genomic_DNA"/>
</dbReference>
<gene>
    <name evidence="2" type="ORF">DU500_05005</name>
</gene>
<evidence type="ECO:0000313" key="3">
    <source>
        <dbReference type="Proteomes" id="UP000253273"/>
    </source>
</evidence>
<sequence>MEPTTRRDDELAQQAPLVPDIGRGDTRTDGGRERTRPTPRTRTTDSTTQRTDDDELAQEAPLVPDLGRPGTRTTDATESSQ</sequence>
<feature type="compositionally biased region" description="Polar residues" evidence="1">
    <location>
        <begin position="71"/>
        <end position="81"/>
    </location>
</feature>
<reference evidence="2 3" key="1">
    <citation type="submission" date="2018-07" db="EMBL/GenBank/DDBJ databases">
        <title>Genome sequences of Haloplanus sp. CBA1113.</title>
        <authorList>
            <person name="Kim Y.B."/>
            <person name="Roh S.W."/>
        </authorList>
    </citation>
    <scope>NUCLEOTIDE SEQUENCE [LARGE SCALE GENOMIC DNA]</scope>
    <source>
        <strain evidence="2 3">CBA1113</strain>
    </source>
</reference>
<dbReference type="Proteomes" id="UP000253273">
    <property type="component" value="Chromosome"/>
</dbReference>
<feature type="compositionally biased region" description="Basic and acidic residues" evidence="1">
    <location>
        <begin position="1"/>
        <end position="10"/>
    </location>
</feature>
<evidence type="ECO:0000313" key="2">
    <source>
        <dbReference type="EMBL" id="AXG05848.1"/>
    </source>
</evidence>
<evidence type="ECO:0000256" key="1">
    <source>
        <dbReference type="SAM" id="MobiDB-lite"/>
    </source>
</evidence>